<dbReference type="RefSeq" id="WP_144309042.1">
    <property type="nucleotide sequence ID" value="NZ_VMNK01000006.1"/>
</dbReference>
<evidence type="ECO:0000259" key="6">
    <source>
        <dbReference type="Pfam" id="PF13693"/>
    </source>
</evidence>
<keyword evidence="3" id="KW-0238">DNA-binding</keyword>
<dbReference type="InterPro" id="IPR010982">
    <property type="entry name" value="Lambda_DNA-bd_dom_sf"/>
</dbReference>
<evidence type="ECO:0000256" key="5">
    <source>
        <dbReference type="SAM" id="MobiDB-lite"/>
    </source>
</evidence>
<feature type="domain" description="Ner winged helix-turn-helix DNA-binding" evidence="6">
    <location>
        <begin position="14"/>
        <end position="84"/>
    </location>
</feature>
<comment type="similarity">
    <text evidence="1">Belongs to the ner transcriptional regulatory family.</text>
</comment>
<keyword evidence="4" id="KW-0804">Transcription</keyword>
<evidence type="ECO:0000313" key="7">
    <source>
        <dbReference type="EMBL" id="TVO57569.1"/>
    </source>
</evidence>
<keyword evidence="2" id="KW-0805">Transcription regulation</keyword>
<dbReference type="SUPFAM" id="SSF47413">
    <property type="entry name" value="lambda repressor-like DNA-binding domains"/>
    <property type="match status" value="1"/>
</dbReference>
<feature type="region of interest" description="Disordered" evidence="5">
    <location>
        <begin position="72"/>
        <end position="101"/>
    </location>
</feature>
<protein>
    <submittedName>
        <fullName evidence="7">Transcriptional regulator</fullName>
    </submittedName>
</protein>
<evidence type="ECO:0000256" key="2">
    <source>
        <dbReference type="ARBA" id="ARBA00023015"/>
    </source>
</evidence>
<proteinExistence type="inferred from homology"/>
<name>A0A557QXF7_9RHOO</name>
<reference evidence="7 8" key="1">
    <citation type="submission" date="2019-07" db="EMBL/GenBank/DDBJ databases">
        <title>The pathways for chlorine oxyanion respiration interact through the shared metabolite chlorate.</title>
        <authorList>
            <person name="Barnum T.P."/>
            <person name="Cheng Y."/>
            <person name="Hill K.A."/>
            <person name="Lucas L.N."/>
            <person name="Carlson H.K."/>
            <person name="Coates J.D."/>
        </authorList>
    </citation>
    <scope>NUCLEOTIDE SEQUENCE [LARGE SCALE GENOMIC DNA]</scope>
    <source>
        <strain evidence="7 8">SFB-3</strain>
    </source>
</reference>
<gene>
    <name evidence="7" type="ORF">FHP91_07785</name>
</gene>
<evidence type="ECO:0000313" key="8">
    <source>
        <dbReference type="Proteomes" id="UP000319502"/>
    </source>
</evidence>
<dbReference type="GO" id="GO:0003677">
    <property type="term" value="F:DNA binding"/>
    <property type="evidence" value="ECO:0007669"/>
    <property type="project" value="UniProtKB-KW"/>
</dbReference>
<dbReference type="AlphaFoldDB" id="A0A557QXF7"/>
<organism evidence="7 8">
    <name type="scientific">Denitromonas halophila</name>
    <dbReference type="NCBI Taxonomy" id="1629404"/>
    <lineage>
        <taxon>Bacteria</taxon>
        <taxon>Pseudomonadati</taxon>
        <taxon>Pseudomonadota</taxon>
        <taxon>Betaproteobacteria</taxon>
        <taxon>Rhodocyclales</taxon>
        <taxon>Zoogloeaceae</taxon>
        <taxon>Denitromonas</taxon>
    </lineage>
</organism>
<comment type="caution">
    <text evidence="7">The sequence shown here is derived from an EMBL/GenBank/DDBJ whole genome shotgun (WGS) entry which is preliminary data.</text>
</comment>
<dbReference type="EMBL" id="VMNK01000006">
    <property type="protein sequence ID" value="TVO57569.1"/>
    <property type="molecule type" value="Genomic_DNA"/>
</dbReference>
<evidence type="ECO:0000256" key="1">
    <source>
        <dbReference type="ARBA" id="ARBA00006157"/>
    </source>
</evidence>
<dbReference type="InterPro" id="IPR038722">
    <property type="entry name" value="Ner_HTH_dom"/>
</dbReference>
<dbReference type="Proteomes" id="UP000319502">
    <property type="component" value="Unassembled WGS sequence"/>
</dbReference>
<keyword evidence="8" id="KW-1185">Reference proteome</keyword>
<sequence>MGKNSGTKKTSPNDWHRAQILCALKMAGWSISSLSLHHSYASRHTLSHALHRPWPKGERLIAEAIGKRPDEIWPSRYPSDSTARSNGRSRRRVTAGDRAAA</sequence>
<evidence type="ECO:0000256" key="3">
    <source>
        <dbReference type="ARBA" id="ARBA00023125"/>
    </source>
</evidence>
<dbReference type="OrthoDB" id="5405994at2"/>
<accession>A0A557QXF7</accession>
<evidence type="ECO:0000256" key="4">
    <source>
        <dbReference type="ARBA" id="ARBA00023163"/>
    </source>
</evidence>
<dbReference type="Gene3D" id="1.10.260.40">
    <property type="entry name" value="lambda repressor-like DNA-binding domains"/>
    <property type="match status" value="1"/>
</dbReference>
<dbReference type="Pfam" id="PF13693">
    <property type="entry name" value="HTH_35"/>
    <property type="match status" value="1"/>
</dbReference>